<evidence type="ECO:0000313" key="3">
    <source>
        <dbReference type="Proteomes" id="UP000237319"/>
    </source>
</evidence>
<evidence type="ECO:0000313" key="2">
    <source>
        <dbReference type="EMBL" id="SUV17942.1"/>
    </source>
</evidence>
<sequence length="42" mass="5114">MKINDEILDRLGTYFVYHAVYDNYGITFENFVERWLRGILEV</sequence>
<organism evidence="1 3">
    <name type="scientific">Lysinibacillus sphaericus</name>
    <name type="common">Bacillus sphaericus</name>
    <dbReference type="NCBI Taxonomy" id="1421"/>
    <lineage>
        <taxon>Bacteria</taxon>
        <taxon>Bacillati</taxon>
        <taxon>Bacillota</taxon>
        <taxon>Bacilli</taxon>
        <taxon>Bacillales</taxon>
        <taxon>Bacillaceae</taxon>
        <taxon>Lysinibacillus</taxon>
    </lineage>
</organism>
<reference evidence="1 3" key="1">
    <citation type="submission" date="2017-11" db="EMBL/GenBank/DDBJ databases">
        <title>Genome sequence of Lysinibacillus sphaericus, a lignin-degrading bacteria isolated from municipal solid waste soil.</title>
        <authorList>
            <person name="Persinoti G.F."/>
            <person name="Paixao D.A."/>
            <person name="Bugg T.D."/>
            <person name="Squina F.M."/>
        </authorList>
    </citation>
    <scope>NUCLEOTIDE SEQUENCE [LARGE SCALE GENOMIC DNA]</scope>
    <source>
        <strain evidence="1 3">A1</strain>
    </source>
</reference>
<reference evidence="2 4" key="2">
    <citation type="submission" date="2018-06" db="EMBL/GenBank/DDBJ databases">
        <authorList>
            <consortium name="Pathogen Informatics"/>
            <person name="Doyle S."/>
        </authorList>
    </citation>
    <scope>NUCLEOTIDE SEQUENCE [LARGE SCALE GENOMIC DNA]</scope>
    <source>
        <strain evidence="2 4">NCTC10338</strain>
    </source>
</reference>
<proteinExistence type="predicted"/>
<dbReference type="EMBL" id="UFSZ01000001">
    <property type="protein sequence ID" value="SUV17942.1"/>
    <property type="molecule type" value="Genomic_DNA"/>
</dbReference>
<protein>
    <submittedName>
        <fullName evidence="1">Uncharacterized protein</fullName>
    </submittedName>
</protein>
<name>A0A2S5CYC9_LYSSH</name>
<keyword evidence="3" id="KW-1185">Reference proteome</keyword>
<dbReference type="RefSeq" id="WP_255313805.1">
    <property type="nucleotide sequence ID" value="NZ_BJNS01000025.1"/>
</dbReference>
<dbReference type="AlphaFoldDB" id="A0A2S5CYC9"/>
<evidence type="ECO:0000313" key="4">
    <source>
        <dbReference type="Proteomes" id="UP000255295"/>
    </source>
</evidence>
<dbReference type="GeneID" id="93257906"/>
<dbReference type="Proteomes" id="UP000237319">
    <property type="component" value="Unassembled WGS sequence"/>
</dbReference>
<evidence type="ECO:0000313" key="1">
    <source>
        <dbReference type="EMBL" id="POZ55762.1"/>
    </source>
</evidence>
<dbReference type="Proteomes" id="UP000255295">
    <property type="component" value="Unassembled WGS sequence"/>
</dbReference>
<dbReference type="EMBL" id="PGLV01000001">
    <property type="protein sequence ID" value="POZ55762.1"/>
    <property type="molecule type" value="Genomic_DNA"/>
</dbReference>
<comment type="caution">
    <text evidence="1">The sequence shown here is derived from an EMBL/GenBank/DDBJ whole genome shotgun (WGS) entry which is preliminary data.</text>
</comment>
<gene>
    <name evidence="1" type="ORF">LYSIN_00545</name>
    <name evidence="2" type="ORF">NCTC10338_03056</name>
</gene>
<accession>A0A2S5CYC9</accession>